<feature type="domain" description="POTRA" evidence="7">
    <location>
        <begin position="37"/>
        <end position="103"/>
    </location>
</feature>
<dbReference type="GO" id="GO:0051301">
    <property type="term" value="P:cell division"/>
    <property type="evidence" value="ECO:0007669"/>
    <property type="project" value="UniProtKB-KW"/>
</dbReference>
<protein>
    <submittedName>
        <fullName evidence="8">Cell division protein FtsQ</fullName>
    </submittedName>
</protein>
<evidence type="ECO:0000259" key="6">
    <source>
        <dbReference type="Pfam" id="PF03799"/>
    </source>
</evidence>
<evidence type="ECO:0000256" key="4">
    <source>
        <dbReference type="ARBA" id="ARBA00022989"/>
    </source>
</evidence>
<keyword evidence="4" id="KW-0472">Membrane</keyword>
<evidence type="ECO:0000313" key="9">
    <source>
        <dbReference type="Proteomes" id="UP001166004"/>
    </source>
</evidence>
<dbReference type="InterPro" id="IPR013685">
    <property type="entry name" value="POTRA_FtsQ_type"/>
</dbReference>
<comment type="caution">
    <text evidence="8">The sequence shown here is derived from an EMBL/GenBank/DDBJ whole genome shotgun (WGS) entry which is preliminary data.</text>
</comment>
<sequence>MHQLIDKKFKIIIYLLFLLILSTTSREFIENQDNYFFKINQINIEGLSNKDNLKIYNELNILLYENILSIRKKEIQKIINQHNIIEELSIKKIYPSTIKINIKPTSFIAKLSGSDQLVGENGKLIKDKENVKVLPYIFGEFSSKDFLIFKKKIVLSKFNFDNFKMLYFFPSKRWDILTYDDILIKLPQDNISDSLNLAYKIINSKDFKKTTLIDLRMNNHLITRK</sequence>
<keyword evidence="2 8" id="KW-0132">Cell division</keyword>
<keyword evidence="5" id="KW-0131">Cell cycle</keyword>
<dbReference type="Proteomes" id="UP001166004">
    <property type="component" value="Unassembled WGS sequence"/>
</dbReference>
<accession>A0ABX1T2Y2</accession>
<reference evidence="8 9" key="1">
    <citation type="submission" date="2019-07" db="EMBL/GenBank/DDBJ databases">
        <title>SAR11 Genome Evolution.</title>
        <authorList>
            <person name="Giovannoni S."/>
        </authorList>
    </citation>
    <scope>NUCLEOTIDE SEQUENCE [LARGE SCALE GENOMIC DNA]</scope>
    <source>
        <strain evidence="8 9">HTCC9565</strain>
    </source>
</reference>
<dbReference type="Gene3D" id="3.10.20.310">
    <property type="entry name" value="membrane protein fhac"/>
    <property type="match status" value="1"/>
</dbReference>
<proteinExistence type="predicted"/>
<keyword evidence="3" id="KW-0812">Transmembrane</keyword>
<evidence type="ECO:0000256" key="5">
    <source>
        <dbReference type="ARBA" id="ARBA00023306"/>
    </source>
</evidence>
<dbReference type="RefSeq" id="WP_169036081.1">
    <property type="nucleotide sequence ID" value="NZ_LANA01000001.1"/>
</dbReference>
<gene>
    <name evidence="8" type="ORF">VP91_00007420</name>
</gene>
<feature type="domain" description="Cell division protein FtsQ/DivIB C-terminal" evidence="6">
    <location>
        <begin position="113"/>
        <end position="216"/>
    </location>
</feature>
<dbReference type="EMBL" id="LANA01000001">
    <property type="protein sequence ID" value="NMN67595.1"/>
    <property type="molecule type" value="Genomic_DNA"/>
</dbReference>
<organism evidence="8 9">
    <name type="scientific">Pelagibacter ubique</name>
    <dbReference type="NCBI Taxonomy" id="198252"/>
    <lineage>
        <taxon>Bacteria</taxon>
        <taxon>Pseudomonadati</taxon>
        <taxon>Pseudomonadota</taxon>
        <taxon>Alphaproteobacteria</taxon>
        <taxon>Candidatus Pelagibacterales</taxon>
        <taxon>Candidatus Pelagibacteraceae</taxon>
        <taxon>Candidatus Pelagibacter</taxon>
    </lineage>
</organism>
<evidence type="ECO:0000256" key="3">
    <source>
        <dbReference type="ARBA" id="ARBA00022692"/>
    </source>
</evidence>
<evidence type="ECO:0000259" key="7">
    <source>
        <dbReference type="Pfam" id="PF08478"/>
    </source>
</evidence>
<keyword evidence="9" id="KW-1185">Reference proteome</keyword>
<dbReference type="InterPro" id="IPR005548">
    <property type="entry name" value="Cell_div_FtsQ/DivIB_C"/>
</dbReference>
<evidence type="ECO:0000313" key="8">
    <source>
        <dbReference type="EMBL" id="NMN67595.1"/>
    </source>
</evidence>
<dbReference type="Pfam" id="PF08478">
    <property type="entry name" value="POTRA_1"/>
    <property type="match status" value="1"/>
</dbReference>
<keyword evidence="4" id="KW-1133">Transmembrane helix</keyword>
<name>A0ABX1T2Y2_PELUQ</name>
<keyword evidence="1" id="KW-1003">Cell membrane</keyword>
<dbReference type="Pfam" id="PF03799">
    <property type="entry name" value="FtsQ_DivIB_C"/>
    <property type="match status" value="1"/>
</dbReference>
<evidence type="ECO:0000256" key="1">
    <source>
        <dbReference type="ARBA" id="ARBA00022475"/>
    </source>
</evidence>
<evidence type="ECO:0000256" key="2">
    <source>
        <dbReference type="ARBA" id="ARBA00022618"/>
    </source>
</evidence>